<sequence length="356" mass="41299">MKTQILLFSTVVGSFMVSAQENKLKTYSRKVDSIVLSEKQLMNKEIDSLEILYSDKKLSHENLLNQKSEIARKYEQRINTKIQEEKKTLEEFTKEQVRHRVLSPKNDTIRGFFVIRKNSINIISNKKKTPASLLKKSGISVSYSFLNLTENTGSLNPFETTSNMRIGNSHSFEIQARKERQIGNTTSPLFIRYGLAYRSDTYMPKRPLVFQQENRHLQLSEFQEGSLKRSKLRHAYLTFPVEFQYVLNPSYTEYKGKSYLDNSKKQWRIGFGAYGGINLRSLIKVKYYNEDGQFKKYQNKVDYGVNSFLFGAKFSLGYGSFNLFIKKDFTPIFNDDALIPSKNGIQIGLDIMNLNF</sequence>
<dbReference type="AlphaFoldDB" id="A0A1S7DVD4"/>
<dbReference type="RefSeq" id="WP_079208262.1">
    <property type="nucleotide sequence ID" value="NZ_CP011859.1"/>
</dbReference>
<proteinExistence type="predicted"/>
<evidence type="ECO:0000313" key="2">
    <source>
        <dbReference type="Proteomes" id="UP000189883"/>
    </source>
</evidence>
<dbReference type="EMBL" id="CP011859">
    <property type="protein sequence ID" value="AQY23067.1"/>
    <property type="molecule type" value="Genomic_DNA"/>
</dbReference>
<name>A0A1S7DVD4_RIEAN</name>
<reference evidence="1 2" key="1">
    <citation type="submission" date="2015-06" db="EMBL/GenBank/DDBJ databases">
        <title>R. anatipestifer strain HXb2 is the most virulent strain so far, and the genome sequence would help us uncover the pathogenesis.</title>
        <authorList>
            <person name="Hu Q."/>
            <person name="Qi J."/>
            <person name="Bo H."/>
            <person name="Liu G."/>
            <person name="Tao M."/>
            <person name="Ding Y."/>
            <person name="Xue Y."/>
        </authorList>
    </citation>
    <scope>NUCLEOTIDE SEQUENCE [LARGE SCALE GENOMIC DNA]</scope>
    <source>
        <strain evidence="1 2">HXb2</strain>
    </source>
</reference>
<evidence type="ECO:0008006" key="3">
    <source>
        <dbReference type="Google" id="ProtNLM"/>
    </source>
</evidence>
<accession>A0A1S7DVD4</accession>
<evidence type="ECO:0000313" key="1">
    <source>
        <dbReference type="EMBL" id="AQY23067.1"/>
    </source>
</evidence>
<dbReference type="Proteomes" id="UP000189883">
    <property type="component" value="Chromosome"/>
</dbReference>
<protein>
    <recommendedName>
        <fullName evidence="3">Outer membrane protein beta-barrel domain-containing protein</fullName>
    </recommendedName>
</protein>
<gene>
    <name evidence="1" type="ORF">AB406_2129</name>
</gene>
<organism evidence="1 2">
    <name type="scientific">Riemerella anatipestifer</name>
    <name type="common">Moraxella anatipestifer</name>
    <dbReference type="NCBI Taxonomy" id="34085"/>
    <lineage>
        <taxon>Bacteria</taxon>
        <taxon>Pseudomonadati</taxon>
        <taxon>Bacteroidota</taxon>
        <taxon>Flavobacteriia</taxon>
        <taxon>Flavobacteriales</taxon>
        <taxon>Weeksellaceae</taxon>
        <taxon>Riemerella</taxon>
    </lineage>
</organism>